<feature type="compositionally biased region" description="Low complexity" evidence="1">
    <location>
        <begin position="202"/>
        <end position="233"/>
    </location>
</feature>
<dbReference type="Proteomes" id="UP000681340">
    <property type="component" value="Unassembled WGS sequence"/>
</dbReference>
<feature type="compositionally biased region" description="Polar residues" evidence="1">
    <location>
        <begin position="306"/>
        <end position="326"/>
    </location>
</feature>
<dbReference type="EMBL" id="BOQL01000061">
    <property type="protein sequence ID" value="GIM76197.1"/>
    <property type="molecule type" value="Genomic_DNA"/>
</dbReference>
<evidence type="ECO:0000313" key="2">
    <source>
        <dbReference type="EMBL" id="GIM76197.1"/>
    </source>
</evidence>
<proteinExistence type="predicted"/>
<feature type="compositionally biased region" description="Low complexity" evidence="1">
    <location>
        <begin position="80"/>
        <end position="92"/>
    </location>
</feature>
<dbReference type="InterPro" id="IPR005662">
    <property type="entry name" value="GTPase_Era-like"/>
</dbReference>
<protein>
    <recommendedName>
        <fullName evidence="4">Dynamin family protein</fullName>
    </recommendedName>
</protein>
<dbReference type="GO" id="GO:0043024">
    <property type="term" value="F:ribosomal small subunit binding"/>
    <property type="evidence" value="ECO:0007669"/>
    <property type="project" value="TreeGrafter"/>
</dbReference>
<dbReference type="GO" id="GO:0000028">
    <property type="term" value="P:ribosomal small subunit assembly"/>
    <property type="evidence" value="ECO:0007669"/>
    <property type="project" value="TreeGrafter"/>
</dbReference>
<evidence type="ECO:0000313" key="3">
    <source>
        <dbReference type="Proteomes" id="UP000681340"/>
    </source>
</evidence>
<dbReference type="AlphaFoldDB" id="A0A919VUE1"/>
<feature type="compositionally biased region" description="Low complexity" evidence="1">
    <location>
        <begin position="139"/>
        <end position="170"/>
    </location>
</feature>
<evidence type="ECO:0008006" key="4">
    <source>
        <dbReference type="Google" id="ProtNLM"/>
    </source>
</evidence>
<feature type="compositionally biased region" description="Basic and acidic residues" evidence="1">
    <location>
        <begin position="400"/>
        <end position="466"/>
    </location>
</feature>
<dbReference type="InterPro" id="IPR027417">
    <property type="entry name" value="P-loop_NTPase"/>
</dbReference>
<dbReference type="PANTHER" id="PTHR42698:SF1">
    <property type="entry name" value="GTPASE ERA, MITOCHONDRIAL"/>
    <property type="match status" value="1"/>
</dbReference>
<dbReference type="GO" id="GO:0005829">
    <property type="term" value="C:cytosol"/>
    <property type="evidence" value="ECO:0007669"/>
    <property type="project" value="TreeGrafter"/>
</dbReference>
<comment type="caution">
    <text evidence="2">The sequence shown here is derived from an EMBL/GenBank/DDBJ whole genome shotgun (WGS) entry which is preliminary data.</text>
</comment>
<organism evidence="2 3">
    <name type="scientific">Actinoplanes auranticolor</name>
    <dbReference type="NCBI Taxonomy" id="47988"/>
    <lineage>
        <taxon>Bacteria</taxon>
        <taxon>Bacillati</taxon>
        <taxon>Actinomycetota</taxon>
        <taxon>Actinomycetes</taxon>
        <taxon>Micromonosporales</taxon>
        <taxon>Micromonosporaceae</taxon>
        <taxon>Actinoplanes</taxon>
    </lineage>
</organism>
<name>A0A919VUE1_9ACTN</name>
<accession>A0A919VUE1</accession>
<feature type="region of interest" description="Disordered" evidence="1">
    <location>
        <begin position="1"/>
        <end position="466"/>
    </location>
</feature>
<dbReference type="Gene3D" id="3.40.50.300">
    <property type="entry name" value="P-loop containing nucleotide triphosphate hydrolases"/>
    <property type="match status" value="1"/>
</dbReference>
<dbReference type="PANTHER" id="PTHR42698">
    <property type="entry name" value="GTPASE ERA"/>
    <property type="match status" value="1"/>
</dbReference>
<dbReference type="GO" id="GO:0005525">
    <property type="term" value="F:GTP binding"/>
    <property type="evidence" value="ECO:0007669"/>
    <property type="project" value="InterPro"/>
</dbReference>
<dbReference type="GO" id="GO:0019843">
    <property type="term" value="F:rRNA binding"/>
    <property type="evidence" value="ECO:0007669"/>
    <property type="project" value="TreeGrafter"/>
</dbReference>
<feature type="compositionally biased region" description="Low complexity" evidence="1">
    <location>
        <begin position="23"/>
        <end position="36"/>
    </location>
</feature>
<feature type="compositionally biased region" description="Polar residues" evidence="1">
    <location>
        <begin position="51"/>
        <end position="62"/>
    </location>
</feature>
<dbReference type="CDD" id="cd00882">
    <property type="entry name" value="Ras_like_GTPase"/>
    <property type="match status" value="1"/>
</dbReference>
<feature type="compositionally biased region" description="Polar residues" evidence="1">
    <location>
        <begin position="274"/>
        <end position="287"/>
    </location>
</feature>
<keyword evidence="3" id="KW-1185">Reference proteome</keyword>
<sequence>MTTHGDAVGPSATPAVADPPPTQAQTNGAPAAAGATKPDKSSGTVADATTAGPSAQANNADSGAQPEPAATTPPKPEWPPTTAATTGNVVTTKSKQPAGEQIPDEPISTGPSTSGPATSQPATSGPTKTGPGAAEPTIAEPTGAGPAPAAGAVASDPSESAPAAGSPGAESQGGKAEPAPADVTKSADAVDADSGATGPKPSATSGGSSSTADTGDEPTAAADPLPAAESAADGPTVTDDAATEPLPTMQAADEEPTVATRPAGAEEPTLIDTPATTDEPTVASTPTGADEPTVASQPAGADEPTVASQPTSADEPTLIDRSSGSGEPTLVDKAAGSDAPGPADKPARAGESSLVGKLTGAAERLLSDEPTGAKRPATEPALPAGAVKAGEAGDSGPKAAEVKAGEAGEAGDSRLKAAEVKAGEAGDSRLKAVETKTGETKTGETKATEVKDGGVKPGGVKDRAPVARSRPEDLAAVLAPVPPVEPPPAVGDLAVALSKLRAAIGGTTYPLVMPSAQEAKRIGAALVAQLDDYLLPRLARLDAPLLVVVGGSTGAGKSTLVNSLVRAPVTKAGVLRPTTRSPVLVSHPSDSPWFRNGDLLPGLTRTAESSTDPQTLQLVSATALGPGLAFLDAPDIDSVVDRNRQLAAQLLAAADLWLFVTTAARYADAVPWELLTTARLRGTVIALVLDRVPAEAAGEISAHLAEMLTARDMGAAPIFVLPESTLEGSGLLPEDVTRPLHDWFAQLAADSNARAAVVKQTLDGALAALGPAVAGLADAADEQATAAKALDERVTAAYRTARRTMEDGLQDGRLMRGEVLARWQEFVGTGELLRTLESRVGQLRDKIVAAVTGRPAPGRNLQAALESQLALLLRGVASDAAEQAYGAWQAHPAGVALLEPGLQKPSPDLPQRAERVIRDWQQYVLDLVRTEAGDKRVVARGAAYAVNGVGLTVMIAVFTSTAFIPTGAEVAVGAGTTVAAQKVLEAIFGDQAIRTLATRAREDLIKRVNVLLDAEAARFTDRTAAVGLELQPGAALRQAAADVERSREEVALTGSPS</sequence>
<dbReference type="SUPFAM" id="SSF52540">
    <property type="entry name" value="P-loop containing nucleoside triphosphate hydrolases"/>
    <property type="match status" value="1"/>
</dbReference>
<evidence type="ECO:0000256" key="1">
    <source>
        <dbReference type="SAM" id="MobiDB-lite"/>
    </source>
</evidence>
<gene>
    <name evidence="2" type="ORF">Aau02nite_69710</name>
</gene>
<reference evidence="2" key="1">
    <citation type="submission" date="2021-03" db="EMBL/GenBank/DDBJ databases">
        <title>Whole genome shotgun sequence of Actinoplanes auranticolor NBRC 12245.</title>
        <authorList>
            <person name="Komaki H."/>
            <person name="Tamura T."/>
        </authorList>
    </citation>
    <scope>NUCLEOTIDE SEQUENCE</scope>
    <source>
        <strain evidence="2">NBRC 12245</strain>
    </source>
</reference>
<feature type="compositionally biased region" description="Low complexity" evidence="1">
    <location>
        <begin position="106"/>
        <end position="124"/>
    </location>
</feature>